<evidence type="ECO:0000256" key="3">
    <source>
        <dbReference type="ARBA" id="ARBA00022989"/>
    </source>
</evidence>
<feature type="transmembrane region" description="Helical" evidence="5">
    <location>
        <begin position="20"/>
        <end position="40"/>
    </location>
</feature>
<evidence type="ECO:0000256" key="4">
    <source>
        <dbReference type="ARBA" id="ARBA00023136"/>
    </source>
</evidence>
<dbReference type="Gene3D" id="1.20.120.1630">
    <property type="match status" value="1"/>
</dbReference>
<accession>A0ABS4JWZ9</accession>
<sequence>MRLEGSALRAEEDFWSHFGLWPAVIFWIVVYGIALCFMPFYRKLSWKPKSAFLAFVVAFAVEMHGIPFGMYLVGAVFGYQLPEGILWGHTLQPYIGANGILGTIFFGLLGFALIYLGWRDIHRHYWVKEEGTGRLVTEGIYRHIRHPQYTGVFCLSLAMLCEWATVPLLIMFPLILVMYYRLARREERDLSGSSARRTGPTGIGPACSCRGCSAGSPSRWRGMTSKGPGEHGLQGLSHAEEVPGADDMQGAPHQHSLDQPACGKRLVQVAPVEAM</sequence>
<keyword evidence="3 5" id="KW-1133">Transmembrane helix</keyword>
<evidence type="ECO:0000313" key="6">
    <source>
        <dbReference type="EMBL" id="MBP2020053.1"/>
    </source>
</evidence>
<feature type="transmembrane region" description="Helical" evidence="5">
    <location>
        <begin position="152"/>
        <end position="180"/>
    </location>
</feature>
<evidence type="ECO:0000313" key="7">
    <source>
        <dbReference type="Proteomes" id="UP001519289"/>
    </source>
</evidence>
<organism evidence="6 7">
    <name type="scientific">Symbiobacterium terraclitae</name>
    <dbReference type="NCBI Taxonomy" id="557451"/>
    <lineage>
        <taxon>Bacteria</taxon>
        <taxon>Bacillati</taxon>
        <taxon>Bacillota</taxon>
        <taxon>Clostridia</taxon>
        <taxon>Eubacteriales</taxon>
        <taxon>Symbiobacteriaceae</taxon>
        <taxon>Symbiobacterium</taxon>
    </lineage>
</organism>
<comment type="subcellular location">
    <subcellularLocation>
        <location evidence="1">Membrane</location>
        <topology evidence="1">Multi-pass membrane protein</topology>
    </subcellularLocation>
</comment>
<dbReference type="Pfam" id="PF04140">
    <property type="entry name" value="ICMT"/>
    <property type="match status" value="1"/>
</dbReference>
<reference evidence="6 7" key="1">
    <citation type="submission" date="2021-03" db="EMBL/GenBank/DDBJ databases">
        <title>Genomic Encyclopedia of Type Strains, Phase IV (KMG-IV): sequencing the most valuable type-strain genomes for metagenomic binning, comparative biology and taxonomic classification.</title>
        <authorList>
            <person name="Goeker M."/>
        </authorList>
    </citation>
    <scope>NUCLEOTIDE SEQUENCE [LARGE SCALE GENOMIC DNA]</scope>
    <source>
        <strain evidence="6 7">DSM 27138</strain>
    </source>
</reference>
<dbReference type="Proteomes" id="UP001519289">
    <property type="component" value="Unassembled WGS sequence"/>
</dbReference>
<name>A0ABS4JWZ9_9FIRM</name>
<evidence type="ECO:0000256" key="2">
    <source>
        <dbReference type="ARBA" id="ARBA00022692"/>
    </source>
</evidence>
<gene>
    <name evidence="6" type="ORF">J2Z79_003507</name>
</gene>
<evidence type="ECO:0000256" key="5">
    <source>
        <dbReference type="SAM" id="Phobius"/>
    </source>
</evidence>
<dbReference type="InterPro" id="IPR007269">
    <property type="entry name" value="ICMT_MeTrfase"/>
</dbReference>
<protein>
    <submittedName>
        <fullName evidence="6">Protein-S-isoprenylcysteine O-methyltransferase Ste14</fullName>
    </submittedName>
</protein>
<keyword evidence="4 5" id="KW-0472">Membrane</keyword>
<feature type="transmembrane region" description="Helical" evidence="5">
    <location>
        <begin position="94"/>
        <end position="118"/>
    </location>
</feature>
<proteinExistence type="predicted"/>
<feature type="transmembrane region" description="Helical" evidence="5">
    <location>
        <begin position="52"/>
        <end position="74"/>
    </location>
</feature>
<dbReference type="EMBL" id="JAGGLG010000045">
    <property type="protein sequence ID" value="MBP2020053.1"/>
    <property type="molecule type" value="Genomic_DNA"/>
</dbReference>
<keyword evidence="2 5" id="KW-0812">Transmembrane</keyword>
<evidence type="ECO:0000256" key="1">
    <source>
        <dbReference type="ARBA" id="ARBA00004141"/>
    </source>
</evidence>
<comment type="caution">
    <text evidence="6">The sequence shown here is derived from an EMBL/GenBank/DDBJ whole genome shotgun (WGS) entry which is preliminary data.</text>
</comment>
<keyword evidence="7" id="KW-1185">Reference proteome</keyword>